<organism evidence="1 2">
    <name type="scientific">Agaribacillus aureus</name>
    <dbReference type="NCBI Taxonomy" id="3051825"/>
    <lineage>
        <taxon>Bacteria</taxon>
        <taxon>Pseudomonadati</taxon>
        <taxon>Bacteroidota</taxon>
        <taxon>Cytophagia</taxon>
        <taxon>Cytophagales</taxon>
        <taxon>Splendidivirgaceae</taxon>
        <taxon>Agaribacillus</taxon>
    </lineage>
</organism>
<gene>
    <name evidence="1" type="ORF">QQ020_05155</name>
</gene>
<evidence type="ECO:0000313" key="1">
    <source>
        <dbReference type="EMBL" id="MDN5211423.1"/>
    </source>
</evidence>
<proteinExistence type="predicted"/>
<evidence type="ECO:0008006" key="3">
    <source>
        <dbReference type="Google" id="ProtNLM"/>
    </source>
</evidence>
<comment type="caution">
    <text evidence="1">The sequence shown here is derived from an EMBL/GenBank/DDBJ whole genome shotgun (WGS) entry which is preliminary data.</text>
</comment>
<reference evidence="1" key="1">
    <citation type="submission" date="2023-06" db="EMBL/GenBank/DDBJ databases">
        <title>Genomic of Agaribacillus aureum.</title>
        <authorList>
            <person name="Wang G."/>
        </authorList>
    </citation>
    <scope>NUCLEOTIDE SEQUENCE</scope>
    <source>
        <strain evidence="1">BMA12</strain>
    </source>
</reference>
<dbReference type="Proteomes" id="UP001172083">
    <property type="component" value="Unassembled WGS sequence"/>
</dbReference>
<evidence type="ECO:0000313" key="2">
    <source>
        <dbReference type="Proteomes" id="UP001172083"/>
    </source>
</evidence>
<accession>A0ABT8L185</accession>
<dbReference type="EMBL" id="JAUJEB010000001">
    <property type="protein sequence ID" value="MDN5211423.1"/>
    <property type="molecule type" value="Genomic_DNA"/>
</dbReference>
<sequence length="88" mass="10505">MSIAIQIPQISGEQEIEVEVKINGIKQQYNYRVEIFYWKDCKSPEHKRVECLREIIETYNGDWGLYQIGLPTEEYVPITFRRKREPVA</sequence>
<dbReference type="RefSeq" id="WP_346756756.1">
    <property type="nucleotide sequence ID" value="NZ_JAUJEB010000001.1"/>
</dbReference>
<protein>
    <recommendedName>
        <fullName evidence="3">Phage protein</fullName>
    </recommendedName>
</protein>
<keyword evidence="2" id="KW-1185">Reference proteome</keyword>
<name>A0ABT8L185_9BACT</name>